<proteinExistence type="predicted"/>
<comment type="caution">
    <text evidence="2">The sequence shown here is derived from an EMBL/GenBank/DDBJ whole genome shotgun (WGS) entry which is preliminary data.</text>
</comment>
<reference evidence="2 3" key="1">
    <citation type="submission" date="2023-11" db="EMBL/GenBank/DDBJ databases">
        <title>Halocaridina rubra genome assembly.</title>
        <authorList>
            <person name="Smith C."/>
        </authorList>
    </citation>
    <scope>NUCLEOTIDE SEQUENCE [LARGE SCALE GENOMIC DNA]</scope>
    <source>
        <strain evidence="2">EP-1</strain>
        <tissue evidence="2">Whole</tissue>
    </source>
</reference>
<dbReference type="EMBL" id="JAXCGZ010021698">
    <property type="protein sequence ID" value="KAK7045754.1"/>
    <property type="molecule type" value="Genomic_DNA"/>
</dbReference>
<evidence type="ECO:0000313" key="3">
    <source>
        <dbReference type="Proteomes" id="UP001381693"/>
    </source>
</evidence>
<organism evidence="2 3">
    <name type="scientific">Halocaridina rubra</name>
    <name type="common">Hawaiian red shrimp</name>
    <dbReference type="NCBI Taxonomy" id="373956"/>
    <lineage>
        <taxon>Eukaryota</taxon>
        <taxon>Metazoa</taxon>
        <taxon>Ecdysozoa</taxon>
        <taxon>Arthropoda</taxon>
        <taxon>Crustacea</taxon>
        <taxon>Multicrustacea</taxon>
        <taxon>Malacostraca</taxon>
        <taxon>Eumalacostraca</taxon>
        <taxon>Eucarida</taxon>
        <taxon>Decapoda</taxon>
        <taxon>Pleocyemata</taxon>
        <taxon>Caridea</taxon>
        <taxon>Atyoidea</taxon>
        <taxon>Atyidae</taxon>
        <taxon>Halocaridina</taxon>
    </lineage>
</organism>
<dbReference type="Proteomes" id="UP001381693">
    <property type="component" value="Unassembled WGS sequence"/>
</dbReference>
<name>A0AAN8WLV3_HALRR</name>
<protein>
    <submittedName>
        <fullName evidence="2">Uncharacterized protein</fullName>
    </submittedName>
</protein>
<dbReference type="AlphaFoldDB" id="A0AAN8WLV3"/>
<accession>A0AAN8WLV3</accession>
<feature type="region of interest" description="Disordered" evidence="1">
    <location>
        <begin position="40"/>
        <end position="79"/>
    </location>
</feature>
<sequence>MGRSSRCTDQSENYKSPHSTCEMRLLGECYAVSAVEEGCNSPTHQSSDGSSSYRKVKGKIPYGEKRENPVSNHVGPQHADQRRTLLLTFEGMAKRQTSHVAHINCCDFALRTDKREENKKVYSLQTNTTRKKNKQGRKIQHERLLREGALPLRVYT</sequence>
<keyword evidence="3" id="KW-1185">Reference proteome</keyword>
<evidence type="ECO:0000256" key="1">
    <source>
        <dbReference type="SAM" id="MobiDB-lite"/>
    </source>
</evidence>
<feature type="compositionally biased region" description="Polar residues" evidence="1">
    <location>
        <begin position="40"/>
        <end position="53"/>
    </location>
</feature>
<evidence type="ECO:0000313" key="2">
    <source>
        <dbReference type="EMBL" id="KAK7045754.1"/>
    </source>
</evidence>
<gene>
    <name evidence="2" type="ORF">SK128_028150</name>
</gene>